<dbReference type="EMBL" id="JASDAP010000003">
    <property type="protein sequence ID" value="KAK1905492.1"/>
    <property type="molecule type" value="Genomic_DNA"/>
</dbReference>
<proteinExistence type="predicted"/>
<reference evidence="7" key="1">
    <citation type="submission" date="2023-04" db="EMBL/GenBank/DDBJ databases">
        <title>Chromosome-level genome of Chaenocephalus aceratus.</title>
        <authorList>
            <person name="Park H."/>
        </authorList>
    </citation>
    <scope>NUCLEOTIDE SEQUENCE</scope>
    <source>
        <strain evidence="7">DE</strain>
        <tissue evidence="7">Muscle</tissue>
    </source>
</reference>
<name>A0AAD9CQC7_DISEL</name>
<keyword evidence="8" id="KW-1185">Reference proteome</keyword>
<evidence type="ECO:0000313" key="7">
    <source>
        <dbReference type="EMBL" id="KAK1905492.1"/>
    </source>
</evidence>
<dbReference type="Proteomes" id="UP001228049">
    <property type="component" value="Unassembled WGS sequence"/>
</dbReference>
<comment type="caution">
    <text evidence="7">The sequence shown here is derived from an EMBL/GenBank/DDBJ whole genome shotgun (WGS) entry which is preliminary data.</text>
</comment>
<dbReference type="GO" id="GO:0005886">
    <property type="term" value="C:plasma membrane"/>
    <property type="evidence" value="ECO:0007669"/>
    <property type="project" value="TreeGrafter"/>
</dbReference>
<evidence type="ECO:0000256" key="4">
    <source>
        <dbReference type="ARBA" id="ARBA00022989"/>
    </source>
</evidence>
<keyword evidence="4" id="KW-1133">Transmembrane helix</keyword>
<evidence type="ECO:0000313" key="8">
    <source>
        <dbReference type="Proteomes" id="UP001228049"/>
    </source>
</evidence>
<evidence type="ECO:0000256" key="2">
    <source>
        <dbReference type="ARBA" id="ARBA00022692"/>
    </source>
</evidence>
<dbReference type="PANTHER" id="PTHR46730">
    <property type="entry name" value="POLYCYSTIN-1"/>
    <property type="match status" value="1"/>
</dbReference>
<dbReference type="GO" id="GO:0006816">
    <property type="term" value="P:calcium ion transport"/>
    <property type="evidence" value="ECO:0007669"/>
    <property type="project" value="TreeGrafter"/>
</dbReference>
<keyword evidence="5" id="KW-0472">Membrane</keyword>
<evidence type="ECO:0000256" key="6">
    <source>
        <dbReference type="SAM" id="MobiDB-lite"/>
    </source>
</evidence>
<keyword evidence="3" id="KW-0677">Repeat</keyword>
<feature type="region of interest" description="Disordered" evidence="6">
    <location>
        <begin position="219"/>
        <end position="241"/>
    </location>
</feature>
<comment type="subcellular location">
    <subcellularLocation>
        <location evidence="1">Membrane</location>
    </subcellularLocation>
</comment>
<accession>A0AAD9CQC7</accession>
<evidence type="ECO:0000256" key="1">
    <source>
        <dbReference type="ARBA" id="ARBA00004370"/>
    </source>
</evidence>
<dbReference type="AlphaFoldDB" id="A0AAD9CQC7"/>
<evidence type="ECO:0000256" key="5">
    <source>
        <dbReference type="ARBA" id="ARBA00023136"/>
    </source>
</evidence>
<organism evidence="7 8">
    <name type="scientific">Dissostichus eleginoides</name>
    <name type="common">Patagonian toothfish</name>
    <name type="synonym">Dissostichus amissus</name>
    <dbReference type="NCBI Taxonomy" id="100907"/>
    <lineage>
        <taxon>Eukaryota</taxon>
        <taxon>Metazoa</taxon>
        <taxon>Chordata</taxon>
        <taxon>Craniata</taxon>
        <taxon>Vertebrata</taxon>
        <taxon>Euteleostomi</taxon>
        <taxon>Actinopterygii</taxon>
        <taxon>Neopterygii</taxon>
        <taxon>Teleostei</taxon>
        <taxon>Neoteleostei</taxon>
        <taxon>Acanthomorphata</taxon>
        <taxon>Eupercaria</taxon>
        <taxon>Perciformes</taxon>
        <taxon>Notothenioidei</taxon>
        <taxon>Nototheniidae</taxon>
        <taxon>Dissostichus</taxon>
    </lineage>
</organism>
<feature type="compositionally biased region" description="Basic and acidic residues" evidence="6">
    <location>
        <begin position="220"/>
        <end position="233"/>
    </location>
</feature>
<sequence>MCWLAVNQSDGLVERILGKCTRGIGFFKMLSLKLSDYLAYYHIWISLYSCPCPNAFTHTQRLWVSLLLLLRYACVSKLIISQMDDKVSAVISFLFREKEVERVQQAKSRTTGKDFFQEDFSVSGSTSEPHLSWNVLQLWAQDTWRKKYQVTLALSSHYARLIYLICESSLLLSGTDLPSVSPTILVNKITDKEPENTTLCSLLLINEGDNVNQTAPVKEFGARDGGQEPKSVDEGSSDGSFEEDVRLKGGGFRSHWGLYLAWTLCLLMSLCCCAGDEQSHILIGEGGVECFSTQGLQCDSRTRESSLFLVWDQIILSQTNQRLGASRDVWSEFFSRLRPHKEQRKC</sequence>
<keyword evidence="2" id="KW-0812">Transmembrane</keyword>
<dbReference type="GO" id="GO:0005261">
    <property type="term" value="F:monoatomic cation channel activity"/>
    <property type="evidence" value="ECO:0007669"/>
    <property type="project" value="TreeGrafter"/>
</dbReference>
<protein>
    <submittedName>
        <fullName evidence="7">Polycystic kidney disease 1 like 1</fullName>
    </submittedName>
</protein>
<dbReference type="PANTHER" id="PTHR46730:SF1">
    <property type="entry name" value="PLAT DOMAIN-CONTAINING PROTEIN"/>
    <property type="match status" value="1"/>
</dbReference>
<evidence type="ECO:0000256" key="3">
    <source>
        <dbReference type="ARBA" id="ARBA00022737"/>
    </source>
</evidence>
<gene>
    <name evidence="7" type="ORF">KUDE01_012674</name>
</gene>